<proteinExistence type="inferred from homology"/>
<keyword evidence="2" id="KW-1003">Cell membrane</keyword>
<name>A0ABM0MHY9_SACKO</name>
<dbReference type="Pfam" id="PF00001">
    <property type="entry name" value="7tm_1"/>
    <property type="match status" value="1"/>
</dbReference>
<dbReference type="Proteomes" id="UP000694865">
    <property type="component" value="Unplaced"/>
</dbReference>
<evidence type="ECO:0000259" key="12">
    <source>
        <dbReference type="PROSITE" id="PS50262"/>
    </source>
</evidence>
<evidence type="ECO:0000256" key="2">
    <source>
        <dbReference type="ARBA" id="ARBA00022475"/>
    </source>
</evidence>
<dbReference type="SUPFAM" id="SSF81321">
    <property type="entry name" value="Family A G protein-coupled receptor-like"/>
    <property type="match status" value="1"/>
</dbReference>
<dbReference type="InterPro" id="IPR000276">
    <property type="entry name" value="GPCR_Rhodpsn"/>
</dbReference>
<keyword evidence="13" id="KW-1185">Reference proteome</keyword>
<reference evidence="14" key="1">
    <citation type="submission" date="2025-08" db="UniProtKB">
        <authorList>
            <consortium name="RefSeq"/>
        </authorList>
    </citation>
    <scope>IDENTIFICATION</scope>
    <source>
        <tissue evidence="14">Testes</tissue>
    </source>
</reference>
<evidence type="ECO:0000256" key="1">
    <source>
        <dbReference type="ARBA" id="ARBA00004651"/>
    </source>
</evidence>
<dbReference type="RefSeq" id="XP_006819630.1">
    <property type="nucleotide sequence ID" value="XM_006819567.1"/>
</dbReference>
<protein>
    <submittedName>
        <fullName evidence="14">Neuropeptide Y receptor-like</fullName>
    </submittedName>
</protein>
<dbReference type="PROSITE" id="PS00237">
    <property type="entry name" value="G_PROTEIN_RECEP_F1_1"/>
    <property type="match status" value="1"/>
</dbReference>
<feature type="transmembrane region" description="Helical" evidence="11">
    <location>
        <begin position="12"/>
        <end position="32"/>
    </location>
</feature>
<evidence type="ECO:0000256" key="10">
    <source>
        <dbReference type="SAM" id="MobiDB-lite"/>
    </source>
</evidence>
<feature type="transmembrane region" description="Helical" evidence="11">
    <location>
        <begin position="92"/>
        <end position="114"/>
    </location>
</feature>
<comment type="subcellular location">
    <subcellularLocation>
        <location evidence="1">Cell membrane</location>
        <topology evidence="1">Multi-pass membrane protein</topology>
    </subcellularLocation>
</comment>
<dbReference type="PRINTS" id="PR00237">
    <property type="entry name" value="GPCRRHODOPSN"/>
</dbReference>
<evidence type="ECO:0000256" key="5">
    <source>
        <dbReference type="ARBA" id="ARBA00023040"/>
    </source>
</evidence>
<dbReference type="PROSITE" id="PS50262">
    <property type="entry name" value="G_PROTEIN_RECEP_F1_2"/>
    <property type="match status" value="1"/>
</dbReference>
<gene>
    <name evidence="14" type="primary">LOC100371163</name>
</gene>
<keyword evidence="8 9" id="KW-0807">Transducer</keyword>
<dbReference type="InterPro" id="IPR001681">
    <property type="entry name" value="Neurokn_rcpt"/>
</dbReference>
<keyword evidence="5 9" id="KW-0297">G-protein coupled receptor</keyword>
<evidence type="ECO:0000256" key="7">
    <source>
        <dbReference type="ARBA" id="ARBA00023170"/>
    </source>
</evidence>
<feature type="region of interest" description="Disordered" evidence="10">
    <location>
        <begin position="135"/>
        <end position="157"/>
    </location>
</feature>
<evidence type="ECO:0000256" key="6">
    <source>
        <dbReference type="ARBA" id="ARBA00023136"/>
    </source>
</evidence>
<comment type="similarity">
    <text evidence="9">Belongs to the G-protein coupled receptor 1 family.</text>
</comment>
<keyword evidence="6 11" id="KW-0472">Membrane</keyword>
<evidence type="ECO:0000256" key="8">
    <source>
        <dbReference type="ARBA" id="ARBA00023224"/>
    </source>
</evidence>
<dbReference type="PANTHER" id="PTHR46925:SF2">
    <property type="entry name" value="G-PROTEIN COUPLED RECEPTOR TKR-1-RELATED"/>
    <property type="match status" value="1"/>
</dbReference>
<keyword evidence="7 9" id="KW-0675">Receptor</keyword>
<evidence type="ECO:0000313" key="14">
    <source>
        <dbReference type="RefSeq" id="XP_006819630.1"/>
    </source>
</evidence>
<evidence type="ECO:0000256" key="11">
    <source>
        <dbReference type="SAM" id="Phobius"/>
    </source>
</evidence>
<dbReference type="GeneID" id="100371163"/>
<evidence type="ECO:0000313" key="13">
    <source>
        <dbReference type="Proteomes" id="UP000694865"/>
    </source>
</evidence>
<evidence type="ECO:0000256" key="3">
    <source>
        <dbReference type="ARBA" id="ARBA00022692"/>
    </source>
</evidence>
<feature type="domain" description="G-protein coupled receptors family 1 profile" evidence="12">
    <location>
        <begin position="1"/>
        <end position="157"/>
    </location>
</feature>
<accession>A0ABM0MHY9</accession>
<dbReference type="PANTHER" id="PTHR46925">
    <property type="entry name" value="G-PROTEIN COUPLED RECEPTOR TKR-1-RELATED"/>
    <property type="match status" value="1"/>
</dbReference>
<feature type="transmembrane region" description="Helical" evidence="11">
    <location>
        <begin position="44"/>
        <end position="64"/>
    </location>
</feature>
<evidence type="ECO:0000256" key="4">
    <source>
        <dbReference type="ARBA" id="ARBA00022989"/>
    </source>
</evidence>
<dbReference type="Gene3D" id="1.20.1070.10">
    <property type="entry name" value="Rhodopsin 7-helix transmembrane proteins"/>
    <property type="match status" value="1"/>
</dbReference>
<evidence type="ECO:0000256" key="9">
    <source>
        <dbReference type="RuleBase" id="RU000688"/>
    </source>
</evidence>
<sequence>MPRIFDAQQVSVTVGIYTLSAIGVDRYIAVVYPLQRRGIQHTSTITIAVIWITAVAMAVVQLFYVSTKEYPISEYNNLLICGERWPQDNAGIAYEFVIFIIAYCIPLIVLGYTYTQVIIRLWGRHIPGNADRIRDRTHQRSKKKRESGQPRVCMNVS</sequence>
<keyword evidence="4 11" id="KW-1133">Transmembrane helix</keyword>
<organism evidence="13 14">
    <name type="scientific">Saccoglossus kowalevskii</name>
    <name type="common">Acorn worm</name>
    <dbReference type="NCBI Taxonomy" id="10224"/>
    <lineage>
        <taxon>Eukaryota</taxon>
        <taxon>Metazoa</taxon>
        <taxon>Hemichordata</taxon>
        <taxon>Enteropneusta</taxon>
        <taxon>Harrimaniidae</taxon>
        <taxon>Saccoglossus</taxon>
    </lineage>
</organism>
<keyword evidence="3 9" id="KW-0812">Transmembrane</keyword>
<dbReference type="InterPro" id="IPR017452">
    <property type="entry name" value="GPCR_Rhodpsn_7TM"/>
</dbReference>